<dbReference type="AlphaFoldDB" id="A0A2W7NDL8"/>
<evidence type="ECO:0000256" key="2">
    <source>
        <dbReference type="SAM" id="SignalP"/>
    </source>
</evidence>
<dbReference type="PROSITE" id="PS51257">
    <property type="entry name" value="PROKAR_LIPOPROTEIN"/>
    <property type="match status" value="1"/>
</dbReference>
<feature type="compositionally biased region" description="Polar residues" evidence="1">
    <location>
        <begin position="21"/>
        <end position="31"/>
    </location>
</feature>
<keyword evidence="2" id="KW-0732">Signal</keyword>
<accession>A0A2W7NDL8</accession>
<feature type="region of interest" description="Disordered" evidence="1">
    <location>
        <begin position="21"/>
        <end position="54"/>
    </location>
</feature>
<evidence type="ECO:0000313" key="4">
    <source>
        <dbReference type="Proteomes" id="UP000248916"/>
    </source>
</evidence>
<feature type="signal peptide" evidence="2">
    <location>
        <begin position="1"/>
        <end position="22"/>
    </location>
</feature>
<dbReference type="Proteomes" id="UP000248916">
    <property type="component" value="Unassembled WGS sequence"/>
</dbReference>
<reference evidence="3 4" key="1">
    <citation type="submission" date="2018-06" db="EMBL/GenBank/DDBJ databases">
        <title>Genomic Encyclopedia of Archaeal and Bacterial Type Strains, Phase II (KMG-II): from individual species to whole genera.</title>
        <authorList>
            <person name="Goeker M."/>
        </authorList>
    </citation>
    <scope>NUCLEOTIDE SEQUENCE [LARGE SCALE GENOMIC DNA]</scope>
    <source>
        <strain evidence="3 4">DSM 22009</strain>
    </source>
</reference>
<dbReference type="EMBL" id="QKZL01000007">
    <property type="protein sequence ID" value="PZX16237.1"/>
    <property type="molecule type" value="Genomic_DNA"/>
</dbReference>
<evidence type="ECO:0000256" key="1">
    <source>
        <dbReference type="SAM" id="MobiDB-lite"/>
    </source>
</evidence>
<name>A0A2W7NDL8_9RHOB</name>
<dbReference type="RefSeq" id="WP_170133912.1">
    <property type="nucleotide sequence ID" value="NZ_QKZL01000007.1"/>
</dbReference>
<evidence type="ECO:0000313" key="3">
    <source>
        <dbReference type="EMBL" id="PZX16237.1"/>
    </source>
</evidence>
<organism evidence="3 4">
    <name type="scientific">Palleronia aestuarii</name>
    <dbReference type="NCBI Taxonomy" id="568105"/>
    <lineage>
        <taxon>Bacteria</taxon>
        <taxon>Pseudomonadati</taxon>
        <taxon>Pseudomonadota</taxon>
        <taxon>Alphaproteobacteria</taxon>
        <taxon>Rhodobacterales</taxon>
        <taxon>Roseobacteraceae</taxon>
        <taxon>Palleronia</taxon>
    </lineage>
</organism>
<protein>
    <submittedName>
        <fullName evidence="3">Uncharacterized protein</fullName>
    </submittedName>
</protein>
<gene>
    <name evidence="3" type="ORF">LX81_02088</name>
</gene>
<comment type="caution">
    <text evidence="3">The sequence shown here is derived from an EMBL/GenBank/DDBJ whole genome shotgun (WGS) entry which is preliminary data.</text>
</comment>
<keyword evidence="4" id="KW-1185">Reference proteome</keyword>
<feature type="chain" id="PRO_5016056630" evidence="2">
    <location>
        <begin position="23"/>
        <end position="54"/>
    </location>
</feature>
<proteinExistence type="predicted"/>
<sequence>MTRLTLLLGTAIFLSACMSNTASSPEAQESMNAPMGEAIESPTDGLDNEISTDG</sequence>